<dbReference type="EMBL" id="JACTNZ010000004">
    <property type="protein sequence ID" value="KAG5553972.1"/>
    <property type="molecule type" value="Genomic_DNA"/>
</dbReference>
<dbReference type="Proteomes" id="UP000823749">
    <property type="component" value="Chromosome 4"/>
</dbReference>
<dbReference type="PANTHER" id="PTHR33067">
    <property type="entry name" value="RNA-DIRECTED DNA POLYMERASE-RELATED"/>
    <property type="match status" value="1"/>
</dbReference>
<gene>
    <name evidence="1" type="ORF">RHGRI_011741</name>
</gene>
<dbReference type="CDD" id="cd00303">
    <property type="entry name" value="retropepsin_like"/>
    <property type="match status" value="1"/>
</dbReference>
<comment type="caution">
    <text evidence="1">The sequence shown here is derived from an EMBL/GenBank/DDBJ whole genome shotgun (WGS) entry which is preliminary data.</text>
</comment>
<dbReference type="PANTHER" id="PTHR33067:SF32">
    <property type="entry name" value="ASPARTIC PEPTIDASE DDI1-TYPE DOMAIN-CONTAINING PROTEIN"/>
    <property type="match status" value="1"/>
</dbReference>
<protein>
    <recommendedName>
        <fullName evidence="3">Retrotransposon gag protein</fullName>
    </recommendedName>
</protein>
<dbReference type="AlphaFoldDB" id="A0AAV6KN09"/>
<organism evidence="1 2">
    <name type="scientific">Rhododendron griersonianum</name>
    <dbReference type="NCBI Taxonomy" id="479676"/>
    <lineage>
        <taxon>Eukaryota</taxon>
        <taxon>Viridiplantae</taxon>
        <taxon>Streptophyta</taxon>
        <taxon>Embryophyta</taxon>
        <taxon>Tracheophyta</taxon>
        <taxon>Spermatophyta</taxon>
        <taxon>Magnoliopsida</taxon>
        <taxon>eudicotyledons</taxon>
        <taxon>Gunneridae</taxon>
        <taxon>Pentapetalae</taxon>
        <taxon>asterids</taxon>
        <taxon>Ericales</taxon>
        <taxon>Ericaceae</taxon>
        <taxon>Ericoideae</taxon>
        <taxon>Rhodoreae</taxon>
        <taxon>Rhododendron</taxon>
    </lineage>
</organism>
<reference evidence="1" key="1">
    <citation type="submission" date="2020-08" db="EMBL/GenBank/DDBJ databases">
        <title>Plant Genome Project.</title>
        <authorList>
            <person name="Zhang R.-G."/>
        </authorList>
    </citation>
    <scope>NUCLEOTIDE SEQUENCE</scope>
    <source>
        <strain evidence="1">WSP0</strain>
        <tissue evidence="1">Leaf</tissue>
    </source>
</reference>
<keyword evidence="2" id="KW-1185">Reference proteome</keyword>
<dbReference type="Gene3D" id="2.40.70.10">
    <property type="entry name" value="Acid Proteases"/>
    <property type="match status" value="1"/>
</dbReference>
<evidence type="ECO:0000313" key="2">
    <source>
        <dbReference type="Proteomes" id="UP000823749"/>
    </source>
</evidence>
<name>A0AAV6KN09_9ERIC</name>
<proteinExistence type="predicted"/>
<accession>A0AAV6KN09</accession>
<evidence type="ECO:0000313" key="1">
    <source>
        <dbReference type="EMBL" id="KAG5553972.1"/>
    </source>
</evidence>
<dbReference type="InterPro" id="IPR021109">
    <property type="entry name" value="Peptidase_aspartic_dom_sf"/>
</dbReference>
<sequence length="307" mass="34416">MAEMKSTTHLNTQAITEIKNSTRIAITKLENQMGQLANQVAEREKGKFPSQTLVNPKGQFSIGTTSTSSNEQHHVQSIITLRSGKEVDNKVSMPTEELVETKKEENHVDPTKVQESISPPLIIEPHVRNFVPKAPYPHRLVAPKKGAQFGDILEVFKQVQINIPFLDAIQQVPSYAKFLKDLVTIKRKTNVPKKAFLTEQVSSIIQCKIPIKYKDPGCPTISCIIGNHHIDQALLDLGASVNLLPYSVYSQLGLGELKPTQVTLQLADRSVKIPRGVIEDVLIKVDKFYFPVDFIVLDTQCFTYRVY</sequence>
<evidence type="ECO:0008006" key="3">
    <source>
        <dbReference type="Google" id="ProtNLM"/>
    </source>
</evidence>